<dbReference type="Proteomes" id="UP000198848">
    <property type="component" value="Unassembled WGS sequence"/>
</dbReference>
<dbReference type="InterPro" id="IPR058324">
    <property type="entry name" value="DUF8011"/>
</dbReference>
<keyword evidence="3" id="KW-1185">Reference proteome</keyword>
<sequence length="88" mass="9698">MALVWIIFGFANFGLFLFSSREVFMFLAIGILLLLMAVPEALPEEYTREAGILRLICVLLAVTVVPYVLVSVDIGFALETGRGLDALF</sequence>
<reference evidence="3" key="1">
    <citation type="submission" date="2016-10" db="EMBL/GenBank/DDBJ databases">
        <authorList>
            <person name="Varghese N."/>
            <person name="Submissions S."/>
        </authorList>
    </citation>
    <scope>NUCLEOTIDE SEQUENCE [LARGE SCALE GENOMIC DNA]</scope>
    <source>
        <strain evidence="3">DSM 24767</strain>
    </source>
</reference>
<protein>
    <submittedName>
        <fullName evidence="2">Uncharacterized protein</fullName>
    </submittedName>
</protein>
<keyword evidence="1" id="KW-0812">Transmembrane</keyword>
<dbReference type="Pfam" id="PF26041">
    <property type="entry name" value="DUF8011"/>
    <property type="match status" value="1"/>
</dbReference>
<name>A0A1H1FHR9_NATTX</name>
<evidence type="ECO:0000313" key="2">
    <source>
        <dbReference type="EMBL" id="SDR00374.1"/>
    </source>
</evidence>
<feature type="transmembrane region" description="Helical" evidence="1">
    <location>
        <begin position="23"/>
        <end position="43"/>
    </location>
</feature>
<dbReference type="AlphaFoldDB" id="A0A1H1FHR9"/>
<accession>A0A1H1FHR9</accession>
<evidence type="ECO:0000256" key="1">
    <source>
        <dbReference type="SAM" id="Phobius"/>
    </source>
</evidence>
<organism evidence="2 3">
    <name type="scientific">Natronobacterium texcoconense</name>
    <dbReference type="NCBI Taxonomy" id="1095778"/>
    <lineage>
        <taxon>Archaea</taxon>
        <taxon>Methanobacteriati</taxon>
        <taxon>Methanobacteriota</taxon>
        <taxon>Stenosarchaea group</taxon>
        <taxon>Halobacteria</taxon>
        <taxon>Halobacteriales</taxon>
        <taxon>Natrialbaceae</taxon>
        <taxon>Natronobacterium</taxon>
    </lineage>
</organism>
<evidence type="ECO:0000313" key="3">
    <source>
        <dbReference type="Proteomes" id="UP000198848"/>
    </source>
</evidence>
<feature type="transmembrane region" description="Helical" evidence="1">
    <location>
        <begin position="55"/>
        <end position="78"/>
    </location>
</feature>
<dbReference type="STRING" id="1095778.SAMN04489842_1971"/>
<dbReference type="EMBL" id="FNLC01000002">
    <property type="protein sequence ID" value="SDR00374.1"/>
    <property type="molecule type" value="Genomic_DNA"/>
</dbReference>
<gene>
    <name evidence="2" type="ORF">SAMN04489842_1971</name>
</gene>
<proteinExistence type="predicted"/>
<keyword evidence="1" id="KW-1133">Transmembrane helix</keyword>
<keyword evidence="1" id="KW-0472">Membrane</keyword>